<name>A0A0U4NIH2_9BACL</name>
<dbReference type="EMBL" id="AP017312">
    <property type="protein sequence ID" value="BAU28548.1"/>
    <property type="molecule type" value="Genomic_DNA"/>
</dbReference>
<dbReference type="RefSeq" id="WP_309146611.1">
    <property type="nucleotide sequence ID" value="NZ_AP017312.1"/>
</dbReference>
<dbReference type="AlphaFoldDB" id="A0A0U4NIH2"/>
<gene>
    <name evidence="1" type="ORF">CB4_02723</name>
</gene>
<dbReference type="KEGG" id="asoc:CB4_02723"/>
<accession>A0A0U4NIH2</accession>
<organism evidence="1 2">
    <name type="scientific">Aneurinibacillus soli</name>
    <dbReference type="NCBI Taxonomy" id="1500254"/>
    <lineage>
        <taxon>Bacteria</taxon>
        <taxon>Bacillati</taxon>
        <taxon>Bacillota</taxon>
        <taxon>Bacilli</taxon>
        <taxon>Bacillales</taxon>
        <taxon>Paenibacillaceae</taxon>
        <taxon>Aneurinibacillus group</taxon>
        <taxon>Aneurinibacillus</taxon>
    </lineage>
</organism>
<evidence type="ECO:0000313" key="2">
    <source>
        <dbReference type="Proteomes" id="UP000217696"/>
    </source>
</evidence>
<keyword evidence="2" id="KW-1185">Reference proteome</keyword>
<dbReference type="Pfam" id="PF12323">
    <property type="entry name" value="HTH_OrfB_IS605"/>
    <property type="match status" value="1"/>
</dbReference>
<dbReference type="Proteomes" id="UP000217696">
    <property type="component" value="Chromosome"/>
</dbReference>
<reference evidence="1 2" key="1">
    <citation type="submission" date="2015-12" db="EMBL/GenBank/DDBJ databases">
        <title>Genome sequence of Aneurinibacillus soli.</title>
        <authorList>
            <person name="Lee J.S."/>
            <person name="Lee K.C."/>
            <person name="Kim K.K."/>
            <person name="Lee B.W."/>
        </authorList>
    </citation>
    <scope>NUCLEOTIDE SEQUENCE [LARGE SCALE GENOMIC DNA]</scope>
    <source>
        <strain evidence="1 2">CB4</strain>
    </source>
</reference>
<sequence length="225" mass="26360">MVKHKGFKFRIYPNEEQAILINKSIGCVRYVFNHFLAKRKEVYETDQKTLSYKAFSALLTKLKKEIVWLKEPDSTALQNALQDLDEAYQKFFKEKTGYPKFKSRKNRRQSYNTTNNKDAIRIEGTHIRLPIKEVQKRNEQIAQLNQQVADLNSKLSSTTDEKQKEELRKQIASLKSQIDSVGNAQQMDMLRLQSLSNKRNEAFDTMTNFVKKMQDSRNSIIGNMR</sequence>
<evidence type="ECO:0000313" key="1">
    <source>
        <dbReference type="EMBL" id="BAU28548.1"/>
    </source>
</evidence>
<protein>
    <submittedName>
        <fullName evidence="1">Helix-turn-helix domain protein</fullName>
    </submittedName>
</protein>
<dbReference type="InterPro" id="IPR021027">
    <property type="entry name" value="Transposase_put_HTH"/>
</dbReference>
<proteinExistence type="predicted"/>
<dbReference type="Gene3D" id="6.10.140.920">
    <property type="match status" value="1"/>
</dbReference>